<name>A0A916W6J8_9HYPH</name>
<sequence length="329" mass="36944">MSAKHIGLVAFSALLTLSPAHARERPPQYVLISFDGAGPVAQWKRSRELATQVGAEFTYFLSCVYLLTRENRSTYVAPGANGPKSNVGYASSREDVAARLDQIWKARAEGHEIANHGCGHLDGAHWSVADWQHEFKQFDKVLLNAWKLNDIAGEPADWAKFAREEVKGFRAPYLSTSSTLFKALDATSFLYDGSTVSNGPVAVKVKDGVYRFSLPMIPEGPRQRPIIAMDYNLYFRHSGAQEEPERGAEFEQRAYEAFMAAFTRQYDNGRTPLQIGLHFTLMNGGAYWRALERFAREVCPRKDVRCVSNQRYLDETESKQAHLPGRTDG</sequence>
<organism evidence="2 3">
    <name type="scientific">Nitratireductor aestuarii</name>
    <dbReference type="NCBI Taxonomy" id="1735103"/>
    <lineage>
        <taxon>Bacteria</taxon>
        <taxon>Pseudomonadati</taxon>
        <taxon>Pseudomonadota</taxon>
        <taxon>Alphaproteobacteria</taxon>
        <taxon>Hyphomicrobiales</taxon>
        <taxon>Phyllobacteriaceae</taxon>
        <taxon>Nitratireductor</taxon>
    </lineage>
</organism>
<evidence type="ECO:0000313" key="3">
    <source>
        <dbReference type="Proteomes" id="UP000636264"/>
    </source>
</evidence>
<evidence type="ECO:0000313" key="2">
    <source>
        <dbReference type="EMBL" id="GGA72273.1"/>
    </source>
</evidence>
<evidence type="ECO:0000256" key="1">
    <source>
        <dbReference type="SAM" id="SignalP"/>
    </source>
</evidence>
<protein>
    <submittedName>
        <fullName evidence="2">Polysaccharide deacetylase</fullName>
    </submittedName>
</protein>
<dbReference type="InterPro" id="IPR052740">
    <property type="entry name" value="CE4"/>
</dbReference>
<dbReference type="GO" id="GO:0005975">
    <property type="term" value="P:carbohydrate metabolic process"/>
    <property type="evidence" value="ECO:0007669"/>
    <property type="project" value="InterPro"/>
</dbReference>
<reference evidence="2" key="2">
    <citation type="submission" date="2020-09" db="EMBL/GenBank/DDBJ databases">
        <authorList>
            <person name="Sun Q."/>
            <person name="Zhou Y."/>
        </authorList>
    </citation>
    <scope>NUCLEOTIDE SEQUENCE</scope>
    <source>
        <strain evidence="2">CGMCC 1.15320</strain>
    </source>
</reference>
<dbReference type="AlphaFoldDB" id="A0A916W6J8"/>
<dbReference type="Gene3D" id="3.20.20.370">
    <property type="entry name" value="Glycoside hydrolase/deacetylase"/>
    <property type="match status" value="1"/>
</dbReference>
<dbReference type="Proteomes" id="UP000636264">
    <property type="component" value="Unassembled WGS sequence"/>
</dbReference>
<keyword evidence="3" id="KW-1185">Reference proteome</keyword>
<dbReference type="EMBL" id="BMIF01000008">
    <property type="protein sequence ID" value="GGA72273.1"/>
    <property type="molecule type" value="Genomic_DNA"/>
</dbReference>
<feature type="chain" id="PRO_5037195619" evidence="1">
    <location>
        <begin position="23"/>
        <end position="329"/>
    </location>
</feature>
<dbReference type="SUPFAM" id="SSF88713">
    <property type="entry name" value="Glycoside hydrolase/deacetylase"/>
    <property type="match status" value="1"/>
</dbReference>
<dbReference type="InterPro" id="IPR011330">
    <property type="entry name" value="Glyco_hydro/deAcase_b/a-brl"/>
</dbReference>
<comment type="caution">
    <text evidence="2">The sequence shown here is derived from an EMBL/GenBank/DDBJ whole genome shotgun (WGS) entry which is preliminary data.</text>
</comment>
<keyword evidence="1" id="KW-0732">Signal</keyword>
<gene>
    <name evidence="2" type="ORF">GCM10011385_27670</name>
</gene>
<feature type="signal peptide" evidence="1">
    <location>
        <begin position="1"/>
        <end position="22"/>
    </location>
</feature>
<proteinExistence type="predicted"/>
<accession>A0A916W6J8</accession>
<reference evidence="2" key="1">
    <citation type="journal article" date="2014" name="Int. J. Syst. Evol. Microbiol.">
        <title>Complete genome sequence of Corynebacterium casei LMG S-19264T (=DSM 44701T), isolated from a smear-ripened cheese.</title>
        <authorList>
            <consortium name="US DOE Joint Genome Institute (JGI-PGF)"/>
            <person name="Walter F."/>
            <person name="Albersmeier A."/>
            <person name="Kalinowski J."/>
            <person name="Ruckert C."/>
        </authorList>
    </citation>
    <scope>NUCLEOTIDE SEQUENCE</scope>
    <source>
        <strain evidence="2">CGMCC 1.15320</strain>
    </source>
</reference>
<dbReference type="PANTHER" id="PTHR45985">
    <property type="match status" value="1"/>
</dbReference>
<dbReference type="RefSeq" id="WP_188721667.1">
    <property type="nucleotide sequence ID" value="NZ_BMIF01000008.1"/>
</dbReference>
<dbReference type="PANTHER" id="PTHR45985:SF3">
    <property type="entry name" value="CHITIN DEACETYLASE-LIKE 4"/>
    <property type="match status" value="1"/>
</dbReference>